<dbReference type="Proteomes" id="UP001597197">
    <property type="component" value="Unassembled WGS sequence"/>
</dbReference>
<dbReference type="RefSeq" id="WP_382317478.1">
    <property type="nucleotide sequence ID" value="NZ_JBHUFD010000018.1"/>
</dbReference>
<dbReference type="PANTHER" id="PTHR30273">
    <property type="entry name" value="PERIPLASMIC SIGNAL SENSOR AND SIGMA FACTOR ACTIVATOR FECR-RELATED"/>
    <property type="match status" value="1"/>
</dbReference>
<comment type="caution">
    <text evidence="3">The sequence shown here is derived from an EMBL/GenBank/DDBJ whole genome shotgun (WGS) entry which is preliminary data.</text>
</comment>
<dbReference type="EMBL" id="JBHUFD010000018">
    <property type="protein sequence ID" value="MFD1875101.1"/>
    <property type="molecule type" value="Genomic_DNA"/>
</dbReference>
<feature type="domain" description="FecR protein" evidence="1">
    <location>
        <begin position="126"/>
        <end position="221"/>
    </location>
</feature>
<reference evidence="4" key="1">
    <citation type="journal article" date="2019" name="Int. J. Syst. Evol. Microbiol.">
        <title>The Global Catalogue of Microorganisms (GCM) 10K type strain sequencing project: providing services to taxonomists for standard genome sequencing and annotation.</title>
        <authorList>
            <consortium name="The Broad Institute Genomics Platform"/>
            <consortium name="The Broad Institute Genome Sequencing Center for Infectious Disease"/>
            <person name="Wu L."/>
            <person name="Ma J."/>
        </authorList>
    </citation>
    <scope>NUCLEOTIDE SEQUENCE [LARGE SCALE GENOMIC DNA]</scope>
    <source>
        <strain evidence="4">CGMCC 1.15795</strain>
    </source>
</reference>
<feature type="domain" description="Protein FecR C-terminal" evidence="2">
    <location>
        <begin position="268"/>
        <end position="334"/>
    </location>
</feature>
<dbReference type="PANTHER" id="PTHR30273:SF2">
    <property type="entry name" value="PROTEIN FECR"/>
    <property type="match status" value="1"/>
</dbReference>
<name>A0ABW4QZP5_9BACT</name>
<dbReference type="Gene3D" id="2.60.120.1440">
    <property type="match status" value="1"/>
</dbReference>
<dbReference type="Gene3D" id="3.55.50.30">
    <property type="match status" value="1"/>
</dbReference>
<evidence type="ECO:0000259" key="2">
    <source>
        <dbReference type="Pfam" id="PF16344"/>
    </source>
</evidence>
<organism evidence="3 4">
    <name type="scientific">Hymenobacter bucti</name>
    <dbReference type="NCBI Taxonomy" id="1844114"/>
    <lineage>
        <taxon>Bacteria</taxon>
        <taxon>Pseudomonadati</taxon>
        <taxon>Bacteroidota</taxon>
        <taxon>Cytophagia</taxon>
        <taxon>Cytophagales</taxon>
        <taxon>Hymenobacteraceae</taxon>
        <taxon>Hymenobacter</taxon>
    </lineage>
</organism>
<dbReference type="PIRSF" id="PIRSF018266">
    <property type="entry name" value="FecR"/>
    <property type="match status" value="1"/>
</dbReference>
<sequence>MPPAITYEACLRYLRGAAPLAEARAVRAWLADPANEAQAQEWMSRSVAEATAAAPAATDSYDYNYAQIRANLHARLGLDVRPAPVQPKAPHWRRWALAATLAGATVGATWLWPRPAPRSSVTTAHYATTYGQTRVVQLPDGSVVTLNARSSVRYAAPALASAPREVWLDGEAFFAVKHLPTNQRFVVHTTAGFRVEVLGTRFAVYRRHAQARVVLLSGKVRVAFADSTRPAVVLKPGELLQTSDKHPRALVHKAVQAAAYTSWTANELQFEATPLADLATRLQDTYGVEVVVASPALRQRKFTGTFPMGNLDVLCEDLAEAFHLHVERQRNRLILSSKPLSD</sequence>
<dbReference type="InterPro" id="IPR032508">
    <property type="entry name" value="FecR_C"/>
</dbReference>
<evidence type="ECO:0000259" key="1">
    <source>
        <dbReference type="Pfam" id="PF04773"/>
    </source>
</evidence>
<dbReference type="InterPro" id="IPR006860">
    <property type="entry name" value="FecR"/>
</dbReference>
<protein>
    <submittedName>
        <fullName evidence="3">FecR family protein</fullName>
    </submittedName>
</protein>
<dbReference type="Pfam" id="PF16344">
    <property type="entry name" value="FecR_C"/>
    <property type="match status" value="1"/>
</dbReference>
<gene>
    <name evidence="3" type="ORF">ACFSDX_21885</name>
</gene>
<evidence type="ECO:0000313" key="3">
    <source>
        <dbReference type="EMBL" id="MFD1875101.1"/>
    </source>
</evidence>
<dbReference type="InterPro" id="IPR012373">
    <property type="entry name" value="Ferrdict_sens_TM"/>
</dbReference>
<keyword evidence="4" id="KW-1185">Reference proteome</keyword>
<proteinExistence type="predicted"/>
<accession>A0ABW4QZP5</accession>
<dbReference type="Pfam" id="PF04773">
    <property type="entry name" value="FecR"/>
    <property type="match status" value="1"/>
</dbReference>
<evidence type="ECO:0000313" key="4">
    <source>
        <dbReference type="Proteomes" id="UP001597197"/>
    </source>
</evidence>